<name>A0A9C5ZHH1_9MUSC</name>
<organism evidence="2 3">
    <name type="scientific">Glossina fuscipes</name>
    <dbReference type="NCBI Taxonomy" id="7396"/>
    <lineage>
        <taxon>Eukaryota</taxon>
        <taxon>Metazoa</taxon>
        <taxon>Ecdysozoa</taxon>
        <taxon>Arthropoda</taxon>
        <taxon>Hexapoda</taxon>
        <taxon>Insecta</taxon>
        <taxon>Pterygota</taxon>
        <taxon>Neoptera</taxon>
        <taxon>Endopterygota</taxon>
        <taxon>Diptera</taxon>
        <taxon>Brachycera</taxon>
        <taxon>Muscomorpha</taxon>
        <taxon>Hippoboscoidea</taxon>
        <taxon>Glossinidae</taxon>
        <taxon>Glossina</taxon>
    </lineage>
</organism>
<keyword evidence="2" id="KW-1185">Reference proteome</keyword>
<dbReference type="KEGG" id="gfs:119644252"/>
<dbReference type="RefSeq" id="XP_037899713.1">
    <property type="nucleotide sequence ID" value="XM_038043785.1"/>
</dbReference>
<evidence type="ECO:0000256" key="1">
    <source>
        <dbReference type="SAM" id="MobiDB-lite"/>
    </source>
</evidence>
<dbReference type="Proteomes" id="UP000092443">
    <property type="component" value="Unplaced"/>
</dbReference>
<feature type="region of interest" description="Disordered" evidence="1">
    <location>
        <begin position="111"/>
        <end position="148"/>
    </location>
</feature>
<sequence>MLIHANLHSSYKLQFSKYCAKFGTPSWKLVCNRCDVIINCFKGATKVTVEAEDKYNEWGAQLVSVVYKSDKTKFKDSSEEKTGCIFCSSDFSHLVEKHRAVPSRPVNICDNSGGTGIGRGGRGGGRGNKGRSSGRGSRGGTRPPKDKMAELAAYFV</sequence>
<reference evidence="3" key="1">
    <citation type="submission" date="2025-08" db="UniProtKB">
        <authorList>
            <consortium name="RefSeq"/>
        </authorList>
    </citation>
    <scope>IDENTIFICATION</scope>
    <source>
        <tissue evidence="3">Whole body pupa</tissue>
    </source>
</reference>
<evidence type="ECO:0000313" key="3">
    <source>
        <dbReference type="RefSeq" id="XP_037899713.1"/>
    </source>
</evidence>
<protein>
    <submittedName>
        <fullName evidence="3">DNA topoisomerase 3-beta-like isoform X1</fullName>
    </submittedName>
</protein>
<dbReference type="GeneID" id="119644252"/>
<proteinExistence type="predicted"/>
<gene>
    <name evidence="3" type="primary">LOC119644252</name>
</gene>
<accession>A0A9C5ZHH1</accession>
<evidence type="ECO:0000313" key="2">
    <source>
        <dbReference type="Proteomes" id="UP000092443"/>
    </source>
</evidence>
<feature type="compositionally biased region" description="Gly residues" evidence="1">
    <location>
        <begin position="113"/>
        <end position="127"/>
    </location>
</feature>
<dbReference type="AlphaFoldDB" id="A0A9C5ZHH1"/>